<evidence type="ECO:0000256" key="6">
    <source>
        <dbReference type="ARBA" id="ARBA00023163"/>
    </source>
</evidence>
<comment type="caution">
    <text evidence="10">The sequence shown here is derived from an EMBL/GenBank/DDBJ whole genome shotgun (WGS) entry which is preliminary data.</text>
</comment>
<dbReference type="GO" id="GO:0005634">
    <property type="term" value="C:nucleus"/>
    <property type="evidence" value="ECO:0007669"/>
    <property type="project" value="UniProtKB-SubCell"/>
</dbReference>
<keyword evidence="7" id="KW-0539">Nucleus</keyword>
<dbReference type="InterPro" id="IPR051615">
    <property type="entry name" value="Transcr_Regulatory_Elem"/>
</dbReference>
<evidence type="ECO:0000256" key="7">
    <source>
        <dbReference type="ARBA" id="ARBA00023242"/>
    </source>
</evidence>
<evidence type="ECO:0000256" key="4">
    <source>
        <dbReference type="ARBA" id="ARBA00023015"/>
    </source>
</evidence>
<reference evidence="11" key="1">
    <citation type="journal article" date="2014" name="Genome Announc.">
        <title>Draft genome sequence of the formaldehyde-resistant fungus Byssochlamys spectabilis No. 5 (anamorph Paecilomyces variotii No. 5) (NBRC109023).</title>
        <authorList>
            <person name="Oka T."/>
            <person name="Ekino K."/>
            <person name="Fukuda K."/>
            <person name="Nomura Y."/>
        </authorList>
    </citation>
    <scope>NUCLEOTIDE SEQUENCE [LARGE SCALE GENOMIC DNA]</scope>
    <source>
        <strain evidence="11">No. 5 / NBRC 109023</strain>
    </source>
</reference>
<comment type="subcellular location">
    <subcellularLocation>
        <location evidence="1">Nucleus</location>
    </subcellularLocation>
</comment>
<dbReference type="InterPro" id="IPR036864">
    <property type="entry name" value="Zn2-C6_fun-type_DNA-bd_sf"/>
</dbReference>
<dbReference type="CDD" id="cd00067">
    <property type="entry name" value="GAL4"/>
    <property type="match status" value="1"/>
</dbReference>
<protein>
    <submittedName>
        <fullName evidence="10">Nitrogen assimilation transcription factor nirA</fullName>
    </submittedName>
</protein>
<gene>
    <name evidence="10" type="ORF">PVAR5_8905</name>
</gene>
<dbReference type="GO" id="GO:0006351">
    <property type="term" value="P:DNA-templated transcription"/>
    <property type="evidence" value="ECO:0007669"/>
    <property type="project" value="InterPro"/>
</dbReference>
<dbReference type="OrthoDB" id="4212895at2759"/>
<dbReference type="InterPro" id="IPR001138">
    <property type="entry name" value="Zn2Cys6_DnaBD"/>
</dbReference>
<dbReference type="AlphaFoldDB" id="V5G6R3"/>
<evidence type="ECO:0000256" key="1">
    <source>
        <dbReference type="ARBA" id="ARBA00004123"/>
    </source>
</evidence>
<dbReference type="GO" id="GO:0003677">
    <property type="term" value="F:DNA binding"/>
    <property type="evidence" value="ECO:0007669"/>
    <property type="project" value="UniProtKB-KW"/>
</dbReference>
<dbReference type="eggNOG" id="ENOG502RXDV">
    <property type="taxonomic scope" value="Eukaryota"/>
</dbReference>
<keyword evidence="11" id="KW-1185">Reference proteome</keyword>
<feature type="domain" description="Zn(2)-C6 fungal-type" evidence="9">
    <location>
        <begin position="36"/>
        <end position="66"/>
    </location>
</feature>
<dbReference type="Proteomes" id="UP000018001">
    <property type="component" value="Unassembled WGS sequence"/>
</dbReference>
<keyword evidence="6" id="KW-0804">Transcription</keyword>
<organism evidence="10 11">
    <name type="scientific">Byssochlamys spectabilis (strain No. 5 / NBRC 109023)</name>
    <name type="common">Paecilomyces variotii</name>
    <dbReference type="NCBI Taxonomy" id="1356009"/>
    <lineage>
        <taxon>Eukaryota</taxon>
        <taxon>Fungi</taxon>
        <taxon>Dikarya</taxon>
        <taxon>Ascomycota</taxon>
        <taxon>Pezizomycotina</taxon>
        <taxon>Eurotiomycetes</taxon>
        <taxon>Eurotiomycetidae</taxon>
        <taxon>Eurotiales</taxon>
        <taxon>Thermoascaceae</taxon>
        <taxon>Paecilomyces</taxon>
    </lineage>
</organism>
<dbReference type="SMART" id="SM00906">
    <property type="entry name" value="Fungal_trans"/>
    <property type="match status" value="1"/>
</dbReference>
<feature type="region of interest" description="Disordered" evidence="8">
    <location>
        <begin position="1"/>
        <end position="27"/>
    </location>
</feature>
<dbReference type="PROSITE" id="PS50048">
    <property type="entry name" value="ZN2_CY6_FUNGAL_2"/>
    <property type="match status" value="1"/>
</dbReference>
<name>V5G6R3_BYSSN</name>
<dbReference type="SUPFAM" id="SSF57701">
    <property type="entry name" value="Zn2/Cys6 DNA-binding domain"/>
    <property type="match status" value="1"/>
</dbReference>
<keyword evidence="2" id="KW-0479">Metal-binding</keyword>
<evidence type="ECO:0000256" key="3">
    <source>
        <dbReference type="ARBA" id="ARBA00022833"/>
    </source>
</evidence>
<sequence>MVTTPEEMSSTPGRETLRRVRRTRQERQPARKYGFACANCRRRKARCVGDLPTCDRCLANNEPCYLDKVPSVAYALTLQDRVKHFETMFSTLKDARDEDRLRLLEEYFNKRPETVYKPPRASLANVRHQDHSPQSEACVEDGVNELLNEASVDEEGKICFYGRTSLYHFQPEEIMFTCHPNSAGVLIGNIPYEAGAYKGNFENSPSSSSALSHRSELDSIINSEISQDLVHELLDTYWSLPHHLHLVLCRKIFMRDLENSGPYVNVFLLNSVLSQAARFSDRSDAPELSDYFAKKALASLGDCMDKGSSIPTLQGLLILSARECASGRTSQGWLYSGMAFRMMHDLGIHIYPKSLSHLVGRFSSEELVVRQQVFWSCYTWDKTMSLCLGRAPIIHDTPPVPDATTWPDGDDAENELWKPRFSNSSTSDMTIPQKSRTNSRFSAYCKLCIIIDDILETLYSRPHGGGDRLSGYLDQTMQKLEGWANDLPVHLYIDISMRTASCPPLHTLLLNLLYHATIILLCRPHRPRKERARTLATKAAEMIDGLLTLHVKRFGFRVMTYLEMYTVFVGATINILDFKEKEGLEAEAASARLAFNLEVLRNARSTPSTRRCVDIIQHLLNGESGNANNCQRQSTSSQEQLGSTDVTSHVGVIPGSLALQPLTRGSLVESDSSLFRAGTINQVRPDGLSLLDPEDSAGITGTPSRQDLAFQSLQNLQACEVPAEVSSVQPNTGSPVQAPLRWLLDNVYDDCGWMMMGMDFSGNLDTSSGGQE</sequence>
<keyword evidence="3" id="KW-0862">Zinc</keyword>
<dbReference type="Gene3D" id="4.10.240.10">
    <property type="entry name" value="Zn(2)-C6 fungal-type DNA-binding domain"/>
    <property type="match status" value="1"/>
</dbReference>
<dbReference type="EMBL" id="BAUL01000379">
    <property type="protein sequence ID" value="GAE00169.1"/>
    <property type="molecule type" value="Genomic_DNA"/>
</dbReference>
<evidence type="ECO:0000256" key="2">
    <source>
        <dbReference type="ARBA" id="ARBA00022723"/>
    </source>
</evidence>
<dbReference type="SMART" id="SM00066">
    <property type="entry name" value="GAL4"/>
    <property type="match status" value="1"/>
</dbReference>
<evidence type="ECO:0000313" key="11">
    <source>
        <dbReference type="Proteomes" id="UP000018001"/>
    </source>
</evidence>
<dbReference type="HOGENOM" id="CLU_007003_4_1_1"/>
<dbReference type="GO" id="GO:0008270">
    <property type="term" value="F:zinc ion binding"/>
    <property type="evidence" value="ECO:0007669"/>
    <property type="project" value="InterPro"/>
</dbReference>
<dbReference type="InParanoid" id="V5G6R3"/>
<dbReference type="CDD" id="cd12148">
    <property type="entry name" value="fungal_TF_MHR"/>
    <property type="match status" value="1"/>
</dbReference>
<dbReference type="PROSITE" id="PS00463">
    <property type="entry name" value="ZN2_CY6_FUNGAL_1"/>
    <property type="match status" value="1"/>
</dbReference>
<dbReference type="GO" id="GO:0000981">
    <property type="term" value="F:DNA-binding transcription factor activity, RNA polymerase II-specific"/>
    <property type="evidence" value="ECO:0007669"/>
    <property type="project" value="InterPro"/>
</dbReference>
<evidence type="ECO:0000259" key="9">
    <source>
        <dbReference type="PROSITE" id="PS50048"/>
    </source>
</evidence>
<dbReference type="Pfam" id="PF00172">
    <property type="entry name" value="Zn_clus"/>
    <property type="match status" value="1"/>
</dbReference>
<feature type="compositionally biased region" description="Polar residues" evidence="8">
    <location>
        <begin position="1"/>
        <end position="13"/>
    </location>
</feature>
<proteinExistence type="predicted"/>
<keyword evidence="5" id="KW-0238">DNA-binding</keyword>
<dbReference type="Pfam" id="PF04082">
    <property type="entry name" value="Fungal_trans"/>
    <property type="match status" value="1"/>
</dbReference>
<keyword evidence="4" id="KW-0805">Transcription regulation</keyword>
<dbReference type="PANTHER" id="PTHR31313">
    <property type="entry name" value="TY1 ENHANCER ACTIVATOR"/>
    <property type="match status" value="1"/>
</dbReference>
<dbReference type="PANTHER" id="PTHR31313:SF85">
    <property type="entry name" value="ZN(II)2CYS6 TRANSCRIPTION FACTOR (EUROFUNG)"/>
    <property type="match status" value="1"/>
</dbReference>
<evidence type="ECO:0000256" key="8">
    <source>
        <dbReference type="SAM" id="MobiDB-lite"/>
    </source>
</evidence>
<dbReference type="InterPro" id="IPR007219">
    <property type="entry name" value="XnlR_reg_dom"/>
</dbReference>
<feature type="compositionally biased region" description="Basic and acidic residues" evidence="8">
    <location>
        <begin position="15"/>
        <end position="27"/>
    </location>
</feature>
<evidence type="ECO:0000313" key="10">
    <source>
        <dbReference type="EMBL" id="GAE00169.1"/>
    </source>
</evidence>
<accession>V5G6R3</accession>
<evidence type="ECO:0000256" key="5">
    <source>
        <dbReference type="ARBA" id="ARBA00023125"/>
    </source>
</evidence>